<feature type="domain" description="Tc1-like transposase DDE" evidence="2">
    <location>
        <begin position="107"/>
        <end position="172"/>
    </location>
</feature>
<dbReference type="InterPro" id="IPR036397">
    <property type="entry name" value="RNaseH_sf"/>
</dbReference>
<reference evidence="3" key="1">
    <citation type="submission" date="2020-02" db="EMBL/GenBank/DDBJ databases">
        <authorList>
            <person name="Meier V. D."/>
        </authorList>
    </citation>
    <scope>NUCLEOTIDE SEQUENCE</scope>
    <source>
        <strain evidence="3">AVDCRST_MAG92</strain>
    </source>
</reference>
<dbReference type="AlphaFoldDB" id="A0A6J4IWA5"/>
<organism evidence="3">
    <name type="scientific">uncultured Coleofasciculus sp</name>
    <dbReference type="NCBI Taxonomy" id="1267456"/>
    <lineage>
        <taxon>Bacteria</taxon>
        <taxon>Bacillati</taxon>
        <taxon>Cyanobacteriota</taxon>
        <taxon>Cyanophyceae</taxon>
        <taxon>Coleofasciculales</taxon>
        <taxon>Coleofasciculaceae</taxon>
        <taxon>Coleofasciculus</taxon>
        <taxon>environmental samples</taxon>
    </lineage>
</organism>
<dbReference type="InterPro" id="IPR038717">
    <property type="entry name" value="Tc1-like_DDE_dom"/>
</dbReference>
<dbReference type="EMBL" id="CADCTM010000374">
    <property type="protein sequence ID" value="CAA9260463.1"/>
    <property type="molecule type" value="Genomic_DNA"/>
</dbReference>
<proteinExistence type="predicted"/>
<feature type="region of interest" description="Disordered" evidence="1">
    <location>
        <begin position="210"/>
        <end position="243"/>
    </location>
</feature>
<dbReference type="GO" id="GO:0003676">
    <property type="term" value="F:nucleic acid binding"/>
    <property type="evidence" value="ECO:0007669"/>
    <property type="project" value="InterPro"/>
</dbReference>
<gene>
    <name evidence="3" type="ORF">AVDCRST_MAG92-2418</name>
</gene>
<name>A0A6J4IWA5_9CYAN</name>
<dbReference type="Gene3D" id="3.30.420.10">
    <property type="entry name" value="Ribonuclease H-like superfamily/Ribonuclease H"/>
    <property type="match status" value="1"/>
</dbReference>
<protein>
    <submittedName>
        <fullName evidence="3">Integrase, catalytic region</fullName>
    </submittedName>
</protein>
<sequence length="243" mass="27715">MKQVRLGRFPAAGESWQVQEHPAKYPHEYLREGTAKLLTLFHPKDGKVRVKGVQSCTNQVLHPWLKQELAEILQSLPSPAVPMSADETRLFWQQWRSHLSIKFTLPQELPALRMLLVCDNLAGHKTPEFVVWLCAHGILPLYTPLGGSWLNMAESIQRILKRRALAGQHPQTPQQIIDWLEAVAQAWNRHPTPFEWGGKRSTRRQRAQIRRQHQVGGSGACTDSPIPRNPASKERLCSCQMTH</sequence>
<dbReference type="Pfam" id="PF13358">
    <property type="entry name" value="DDE_3"/>
    <property type="match status" value="1"/>
</dbReference>
<evidence type="ECO:0000259" key="2">
    <source>
        <dbReference type="Pfam" id="PF13358"/>
    </source>
</evidence>
<evidence type="ECO:0000313" key="3">
    <source>
        <dbReference type="EMBL" id="CAA9260463.1"/>
    </source>
</evidence>
<evidence type="ECO:0000256" key="1">
    <source>
        <dbReference type="SAM" id="MobiDB-lite"/>
    </source>
</evidence>
<accession>A0A6J4IWA5</accession>